<feature type="transmembrane region" description="Helical" evidence="5">
    <location>
        <begin position="381"/>
        <end position="399"/>
    </location>
</feature>
<dbReference type="RefSeq" id="WP_105717515.1">
    <property type="nucleotide sequence ID" value="NZ_PVBQ01000010.1"/>
</dbReference>
<feature type="transmembrane region" description="Helical" evidence="5">
    <location>
        <begin position="350"/>
        <end position="369"/>
    </location>
</feature>
<feature type="transmembrane region" description="Helical" evidence="5">
    <location>
        <begin position="106"/>
        <end position="124"/>
    </location>
</feature>
<evidence type="ECO:0000256" key="2">
    <source>
        <dbReference type="ARBA" id="ARBA00022692"/>
    </source>
</evidence>
<dbReference type="InterPro" id="IPR051533">
    <property type="entry name" value="WaaL-like"/>
</dbReference>
<dbReference type="Proteomes" id="UP000239711">
    <property type="component" value="Unassembled WGS sequence"/>
</dbReference>
<feature type="transmembrane region" description="Helical" evidence="5">
    <location>
        <begin position="195"/>
        <end position="213"/>
    </location>
</feature>
<gene>
    <name evidence="7" type="ORF">C5745_13375</name>
</gene>
<dbReference type="Pfam" id="PF04932">
    <property type="entry name" value="Wzy_C"/>
    <property type="match status" value="1"/>
</dbReference>
<feature type="transmembrane region" description="Helical" evidence="5">
    <location>
        <begin position="75"/>
        <end position="100"/>
    </location>
</feature>
<feature type="transmembrane region" description="Helical" evidence="5">
    <location>
        <begin position="243"/>
        <end position="258"/>
    </location>
</feature>
<keyword evidence="8" id="KW-1185">Reference proteome</keyword>
<dbReference type="GO" id="GO:0016020">
    <property type="term" value="C:membrane"/>
    <property type="evidence" value="ECO:0007669"/>
    <property type="project" value="UniProtKB-SubCell"/>
</dbReference>
<feature type="transmembrane region" description="Helical" evidence="5">
    <location>
        <begin position="405"/>
        <end position="422"/>
    </location>
</feature>
<keyword evidence="4 5" id="KW-0472">Membrane</keyword>
<dbReference type="EMBL" id="PVBQ01000010">
    <property type="protein sequence ID" value="PRD46851.1"/>
    <property type="molecule type" value="Genomic_DNA"/>
</dbReference>
<evidence type="ECO:0000256" key="1">
    <source>
        <dbReference type="ARBA" id="ARBA00004141"/>
    </source>
</evidence>
<evidence type="ECO:0000256" key="3">
    <source>
        <dbReference type="ARBA" id="ARBA00022989"/>
    </source>
</evidence>
<evidence type="ECO:0000313" key="7">
    <source>
        <dbReference type="EMBL" id="PRD46851.1"/>
    </source>
</evidence>
<feature type="domain" description="O-antigen ligase-related" evidence="6">
    <location>
        <begin position="228"/>
        <end position="366"/>
    </location>
</feature>
<dbReference type="PANTHER" id="PTHR37422:SF17">
    <property type="entry name" value="O-ANTIGEN LIGASE"/>
    <property type="match status" value="1"/>
</dbReference>
<proteinExistence type="predicted"/>
<protein>
    <recommendedName>
        <fullName evidence="6">O-antigen ligase-related domain-containing protein</fullName>
    </recommendedName>
</protein>
<dbReference type="InterPro" id="IPR007016">
    <property type="entry name" value="O-antigen_ligase-rel_domated"/>
</dbReference>
<organism evidence="7 8">
    <name type="scientific">Sphingobacterium haloxyli</name>
    <dbReference type="NCBI Taxonomy" id="2100533"/>
    <lineage>
        <taxon>Bacteria</taxon>
        <taxon>Pseudomonadati</taxon>
        <taxon>Bacteroidota</taxon>
        <taxon>Sphingobacteriia</taxon>
        <taxon>Sphingobacteriales</taxon>
        <taxon>Sphingobacteriaceae</taxon>
        <taxon>Sphingobacterium</taxon>
    </lineage>
</organism>
<feature type="transmembrane region" description="Helical" evidence="5">
    <location>
        <begin position="131"/>
        <end position="150"/>
    </location>
</feature>
<comment type="caution">
    <text evidence="7">The sequence shown here is derived from an EMBL/GenBank/DDBJ whole genome shotgun (WGS) entry which is preliminary data.</text>
</comment>
<evidence type="ECO:0000256" key="5">
    <source>
        <dbReference type="SAM" id="Phobius"/>
    </source>
</evidence>
<evidence type="ECO:0000313" key="8">
    <source>
        <dbReference type="Proteomes" id="UP000239711"/>
    </source>
</evidence>
<evidence type="ECO:0000259" key="6">
    <source>
        <dbReference type="Pfam" id="PF04932"/>
    </source>
</evidence>
<feature type="transmembrane region" description="Helical" evidence="5">
    <location>
        <begin position="220"/>
        <end position="237"/>
    </location>
</feature>
<keyword evidence="3 5" id="KW-1133">Transmembrane helix</keyword>
<comment type="subcellular location">
    <subcellularLocation>
        <location evidence="1">Membrane</location>
        <topology evidence="1">Multi-pass membrane protein</topology>
    </subcellularLocation>
</comment>
<dbReference type="PANTHER" id="PTHR37422">
    <property type="entry name" value="TEICHURONIC ACID BIOSYNTHESIS PROTEIN TUAE"/>
    <property type="match status" value="1"/>
</dbReference>
<reference evidence="7 8" key="1">
    <citation type="submission" date="2018-02" db="EMBL/GenBank/DDBJ databases">
        <title>The draft genome of Sphingobacterium sp. 5JN-11.</title>
        <authorList>
            <person name="Liu L."/>
            <person name="Li L."/>
            <person name="Liang L."/>
            <person name="Zhang X."/>
            <person name="Wang T."/>
        </authorList>
    </citation>
    <scope>NUCLEOTIDE SEQUENCE [LARGE SCALE GENOMIC DNA]</scope>
    <source>
        <strain evidence="7 8">5JN-11</strain>
    </source>
</reference>
<feature type="transmembrane region" description="Helical" evidence="5">
    <location>
        <begin position="263"/>
        <end position="281"/>
    </location>
</feature>
<feature type="transmembrane region" description="Helical" evidence="5">
    <location>
        <begin position="44"/>
        <end position="63"/>
    </location>
</feature>
<feature type="transmembrane region" description="Helical" evidence="5">
    <location>
        <begin position="21"/>
        <end position="38"/>
    </location>
</feature>
<dbReference type="AlphaFoldDB" id="A0A2S9J241"/>
<name>A0A2S9J241_9SPHI</name>
<sequence>MVFLIIGAMLIVYSRFDFKKSFLIFLTYKFFLVTNITVISVPGIPLLTLDLFLTLYYVVVFLYKKQNKMRLLQKFPYRIPFIALAISWFLSTIFSISGFSSAVSEFVKELFTQLLLIWVMWEIVRRKSDWVFLFNSITVCIFITCLYGYYEKVTQSNPLVAYEMTLVDDSSRAIDFTYDEEIGRGFRAQSVFEHAIGAGINWALYVLFVFTLYFRYRLNLVNWFSLLVAVMCIPCILFTNSRAPLVFLGIGSLAYINFKNKKFIISVFVIMIGLAVGSSLFEEYSANILSIFDSSYQKEVGGSNSDMRLEQLAAALAVMERSPILGLGYKFSRLLENDIHVSALLGLESIWFKVLTQFGIVGILSYTIYAAYSMVIIPKRYNSFPVFIISLAYWITASLTSTPGMLFHFFFIVILFFIRFSISQSKKGLIYVSQA</sequence>
<accession>A0A2S9J241</accession>
<evidence type="ECO:0000256" key="4">
    <source>
        <dbReference type="ARBA" id="ARBA00023136"/>
    </source>
</evidence>
<keyword evidence="2 5" id="KW-0812">Transmembrane</keyword>
<dbReference type="OrthoDB" id="1496285at2"/>